<dbReference type="EMBL" id="KP211915">
    <property type="protein sequence ID" value="AKQ06017.1"/>
    <property type="molecule type" value="Genomic_DNA"/>
</dbReference>
<name>A0A0R7K1Z5_9ARCH</name>
<proteinExistence type="predicted"/>
<accession>A0A0R7K1Z5</accession>
<feature type="compositionally biased region" description="Polar residues" evidence="1">
    <location>
        <begin position="300"/>
        <end position="324"/>
    </location>
</feature>
<feature type="region of interest" description="Disordered" evidence="1">
    <location>
        <begin position="296"/>
        <end position="331"/>
    </location>
</feature>
<evidence type="ECO:0000313" key="2">
    <source>
        <dbReference type="EMBL" id="AKQ06017.1"/>
    </source>
</evidence>
<reference evidence="2" key="1">
    <citation type="submission" date="2014-11" db="EMBL/GenBank/DDBJ databases">
        <authorList>
            <person name="Tripathy S."/>
        </authorList>
    </citation>
    <scope>NUCLEOTIDE SEQUENCE</scope>
</reference>
<sequence>MHTFGRNARPDEGESATFGNLSLVGVRGKFRIEITQRQLILSNDVRKGIKLDLASISRTRSIDIPTVPSGVIVWGSAACYLGATILIPPLGYAVSLLGGLSVLSHFIFKTPALVIETNIGDRHIIQSRLNDQEVLLKVHMMIEKVSNGQSVRDAKNSMEREFSYQNKENVIPKALLNAPIINELVPEVREEIQAVESFGNISENVLQNNFERVDMPFFDNQEAIIESQFSTSIPEMKHNEVEGVSSAYEQTWGRNEPHWYNEKKPISRLESSLEDVTETMETDLFGFNFGEGGLFDSEPAKSSSDEPVNYSSPEKNTIPEQYTKNHQRNSEPIESIFGTEYPMEEMNSRRSMSSAEMIRVANGMNRSPVSSFSNSMPLPEPTDEAVRIECKPGLVKRAKAQQSLHRKAEIIASLPAPTNLGEFPGLSRMASSYEEGRLSVRKLPVKRKRVGLIERLLVPRYRSYERKSVDYSTEYGDPDGVEVSSGARFQSKQHLRIRSDQEHQADINNRITRINSTEPSTAKDALDRVVNRVSRGEEHSPTELGSEQPLLRFNQMRRTSNSNEKGHLKGIKRLN</sequence>
<evidence type="ECO:0000256" key="1">
    <source>
        <dbReference type="SAM" id="MobiDB-lite"/>
    </source>
</evidence>
<dbReference type="AlphaFoldDB" id="A0A0R7K1Z5"/>
<protein>
    <submittedName>
        <fullName evidence="2">Uncharacterized protein</fullName>
    </submittedName>
</protein>
<reference evidence="2" key="2">
    <citation type="journal article" date="2015" name="ISME J.">
        <title>A new class of marine Euryarchaeota group II from the Mediterranean deep chlorophyll maximum.</title>
        <authorList>
            <person name="Martin-Cuadrado A.B."/>
            <person name="Garcia-Heredia I."/>
            <person name="Molto A.G."/>
            <person name="Lopez-Ubeda R."/>
            <person name="Kimes N."/>
            <person name="Lopez-Garcia P."/>
            <person name="Moreira D."/>
            <person name="Rodriguez-Valera F."/>
        </authorList>
    </citation>
    <scope>NUCLEOTIDE SEQUENCE</scope>
</reference>
<organism evidence="2">
    <name type="scientific">uncultured Poseidoniia archaeon</name>
    <dbReference type="NCBI Taxonomy" id="1697135"/>
    <lineage>
        <taxon>Archaea</taxon>
        <taxon>Methanobacteriati</taxon>
        <taxon>Thermoplasmatota</taxon>
        <taxon>Candidatus Poseidoniia</taxon>
        <taxon>environmental samples</taxon>
    </lineage>
</organism>